<feature type="region of interest" description="Disordered" evidence="1">
    <location>
        <begin position="1"/>
        <end position="26"/>
    </location>
</feature>
<proteinExistence type="predicted"/>
<dbReference type="EMBL" id="JAOTPV010000034">
    <property type="protein sequence ID" value="KAJ4468765.1"/>
    <property type="molecule type" value="Genomic_DNA"/>
</dbReference>
<dbReference type="AlphaFoldDB" id="A0A9W9DFZ7"/>
<accession>A0A9W9DFZ7</accession>
<evidence type="ECO:0000256" key="1">
    <source>
        <dbReference type="SAM" id="MobiDB-lite"/>
    </source>
</evidence>
<dbReference type="Proteomes" id="UP001150266">
    <property type="component" value="Unassembled WGS sequence"/>
</dbReference>
<feature type="compositionally biased region" description="Low complexity" evidence="1">
    <location>
        <begin position="1"/>
        <end position="12"/>
    </location>
</feature>
<feature type="region of interest" description="Disordered" evidence="1">
    <location>
        <begin position="89"/>
        <end position="114"/>
    </location>
</feature>
<name>A0A9W9DFZ7_9AGAR</name>
<evidence type="ECO:0000313" key="3">
    <source>
        <dbReference type="Proteomes" id="UP001150266"/>
    </source>
</evidence>
<reference evidence="2" key="1">
    <citation type="submission" date="2022-08" db="EMBL/GenBank/DDBJ databases">
        <title>A Global Phylogenomic Analysis of the Shiitake Genus Lentinula.</title>
        <authorList>
            <consortium name="DOE Joint Genome Institute"/>
            <person name="Sierra-Patev S."/>
            <person name="Min B."/>
            <person name="Naranjo-Ortiz M."/>
            <person name="Looney B."/>
            <person name="Konkel Z."/>
            <person name="Slot J.C."/>
            <person name="Sakamoto Y."/>
            <person name="Steenwyk J.L."/>
            <person name="Rokas A."/>
            <person name="Carro J."/>
            <person name="Camarero S."/>
            <person name="Ferreira P."/>
            <person name="Molpeceres G."/>
            <person name="Ruiz-Duenas F.J."/>
            <person name="Serrano A."/>
            <person name="Henrissat B."/>
            <person name="Drula E."/>
            <person name="Hughes K.W."/>
            <person name="Mata J.L."/>
            <person name="Ishikawa N.K."/>
            <person name="Vargas-Isla R."/>
            <person name="Ushijima S."/>
            <person name="Smith C.A."/>
            <person name="Ahrendt S."/>
            <person name="Andreopoulos W."/>
            <person name="He G."/>
            <person name="Labutti K."/>
            <person name="Lipzen A."/>
            <person name="Ng V."/>
            <person name="Riley R."/>
            <person name="Sandor L."/>
            <person name="Barry K."/>
            <person name="Martinez A.T."/>
            <person name="Xiao Y."/>
            <person name="Gibbons J.G."/>
            <person name="Terashima K."/>
            <person name="Grigoriev I.V."/>
            <person name="Hibbett D.S."/>
        </authorList>
    </citation>
    <scope>NUCLEOTIDE SEQUENCE</scope>
    <source>
        <strain evidence="2">JLM2183</strain>
    </source>
</reference>
<sequence length="114" mass="13197">MTSPLSSASAASRTIRRDPALEPDDQWKENLKAQIEHNLTSMVKDAEAELAENLKRNPTDSERLQKELSVTMDNIRKLATETFKEELERERHERRWATGHELPPDLAETMKKEQ</sequence>
<organism evidence="2 3">
    <name type="scientific">Lentinula aciculospora</name>
    <dbReference type="NCBI Taxonomy" id="153920"/>
    <lineage>
        <taxon>Eukaryota</taxon>
        <taxon>Fungi</taxon>
        <taxon>Dikarya</taxon>
        <taxon>Basidiomycota</taxon>
        <taxon>Agaricomycotina</taxon>
        <taxon>Agaricomycetes</taxon>
        <taxon>Agaricomycetidae</taxon>
        <taxon>Agaricales</taxon>
        <taxon>Marasmiineae</taxon>
        <taxon>Omphalotaceae</taxon>
        <taxon>Lentinula</taxon>
    </lineage>
</organism>
<gene>
    <name evidence="2" type="ORF">J3R30DRAFT_3304734</name>
</gene>
<feature type="compositionally biased region" description="Basic and acidic residues" evidence="1">
    <location>
        <begin position="15"/>
        <end position="26"/>
    </location>
</feature>
<protein>
    <submittedName>
        <fullName evidence="2">Uncharacterized protein</fullName>
    </submittedName>
</protein>
<dbReference type="OrthoDB" id="2723779at2759"/>
<evidence type="ECO:0000313" key="2">
    <source>
        <dbReference type="EMBL" id="KAJ4468765.1"/>
    </source>
</evidence>
<keyword evidence="3" id="KW-1185">Reference proteome</keyword>
<feature type="compositionally biased region" description="Basic and acidic residues" evidence="1">
    <location>
        <begin position="89"/>
        <end position="98"/>
    </location>
</feature>
<comment type="caution">
    <text evidence="2">The sequence shown here is derived from an EMBL/GenBank/DDBJ whole genome shotgun (WGS) entry which is preliminary data.</text>
</comment>
<feature type="non-terminal residue" evidence="2">
    <location>
        <position position="114"/>
    </location>
</feature>